<dbReference type="AlphaFoldDB" id="A0A9N7YZQ8"/>
<gene>
    <name evidence="2" type="ORF">PLEPLA_LOCUS32210</name>
</gene>
<dbReference type="EMBL" id="CADEAL010003391">
    <property type="protein sequence ID" value="CAB1444494.1"/>
    <property type="molecule type" value="Genomic_DNA"/>
</dbReference>
<feature type="region of interest" description="Disordered" evidence="1">
    <location>
        <begin position="42"/>
        <end position="73"/>
    </location>
</feature>
<feature type="region of interest" description="Disordered" evidence="1">
    <location>
        <begin position="97"/>
        <end position="140"/>
    </location>
</feature>
<organism evidence="2 3">
    <name type="scientific">Pleuronectes platessa</name>
    <name type="common">European plaice</name>
    <dbReference type="NCBI Taxonomy" id="8262"/>
    <lineage>
        <taxon>Eukaryota</taxon>
        <taxon>Metazoa</taxon>
        <taxon>Chordata</taxon>
        <taxon>Craniata</taxon>
        <taxon>Vertebrata</taxon>
        <taxon>Euteleostomi</taxon>
        <taxon>Actinopterygii</taxon>
        <taxon>Neopterygii</taxon>
        <taxon>Teleostei</taxon>
        <taxon>Neoteleostei</taxon>
        <taxon>Acanthomorphata</taxon>
        <taxon>Carangaria</taxon>
        <taxon>Pleuronectiformes</taxon>
        <taxon>Pleuronectoidei</taxon>
        <taxon>Pleuronectidae</taxon>
        <taxon>Pleuronectes</taxon>
    </lineage>
</organism>
<protein>
    <submittedName>
        <fullName evidence="2">Uncharacterized protein</fullName>
    </submittedName>
</protein>
<evidence type="ECO:0000313" key="3">
    <source>
        <dbReference type="Proteomes" id="UP001153269"/>
    </source>
</evidence>
<evidence type="ECO:0000256" key="1">
    <source>
        <dbReference type="SAM" id="MobiDB-lite"/>
    </source>
</evidence>
<evidence type="ECO:0000313" key="2">
    <source>
        <dbReference type="EMBL" id="CAB1444494.1"/>
    </source>
</evidence>
<feature type="compositionally biased region" description="Low complexity" evidence="1">
    <location>
        <begin position="48"/>
        <end position="58"/>
    </location>
</feature>
<reference evidence="2" key="1">
    <citation type="submission" date="2020-03" db="EMBL/GenBank/DDBJ databases">
        <authorList>
            <person name="Weist P."/>
        </authorList>
    </citation>
    <scope>NUCLEOTIDE SEQUENCE</scope>
</reference>
<feature type="compositionally biased region" description="Polar residues" evidence="1">
    <location>
        <begin position="1"/>
        <end position="20"/>
    </location>
</feature>
<dbReference type="Proteomes" id="UP001153269">
    <property type="component" value="Unassembled WGS sequence"/>
</dbReference>
<feature type="region of interest" description="Disordered" evidence="1">
    <location>
        <begin position="1"/>
        <end position="26"/>
    </location>
</feature>
<proteinExistence type="predicted"/>
<sequence>MKLNKPQTPSLSTESGGNSKRVQRKSAALKCFCARRDWRGDAMKQTHPSSSSLRLPLSTKMRSSSTGRHGSERAVEVVLTERIPLPGSPVELCCEAGGSTRGPSEGGAAAKTGLLPMTTRGRPGLGTPRSPPTPLLGVRGHAGVRLPVPRKVIQESRRTVAFTAVNCAAARRSVNAGSTAAAAADHSAPTKSGTAGSTVLLISITLYQREPRASPHPPSWTLLTILTTPAPLLHT</sequence>
<comment type="caution">
    <text evidence="2">The sequence shown here is derived from an EMBL/GenBank/DDBJ whole genome shotgun (WGS) entry which is preliminary data.</text>
</comment>
<keyword evidence="3" id="KW-1185">Reference proteome</keyword>
<accession>A0A9N7YZQ8</accession>
<name>A0A9N7YZQ8_PLEPL</name>